<comment type="similarity">
    <text evidence="2 5">Belongs to the cytochrome P450 family.</text>
</comment>
<keyword evidence="4 5" id="KW-0349">Heme</keyword>
<accession>A0A443S2S7</accession>
<dbReference type="PROSITE" id="PS00086">
    <property type="entry name" value="CYTOCHROME_P450"/>
    <property type="match status" value="1"/>
</dbReference>
<dbReference type="VEuPathDB" id="VectorBase:LDEU010257"/>
<dbReference type="GO" id="GO:0004497">
    <property type="term" value="F:monooxygenase activity"/>
    <property type="evidence" value="ECO:0007669"/>
    <property type="project" value="UniProtKB-KW"/>
</dbReference>
<dbReference type="STRING" id="299467.A0A443S2S7"/>
<dbReference type="InterPro" id="IPR001128">
    <property type="entry name" value="Cyt_P450"/>
</dbReference>
<organism evidence="6 7">
    <name type="scientific">Leptotrombidium deliense</name>
    <dbReference type="NCBI Taxonomy" id="299467"/>
    <lineage>
        <taxon>Eukaryota</taxon>
        <taxon>Metazoa</taxon>
        <taxon>Ecdysozoa</taxon>
        <taxon>Arthropoda</taxon>
        <taxon>Chelicerata</taxon>
        <taxon>Arachnida</taxon>
        <taxon>Acari</taxon>
        <taxon>Acariformes</taxon>
        <taxon>Trombidiformes</taxon>
        <taxon>Prostigmata</taxon>
        <taxon>Anystina</taxon>
        <taxon>Parasitengona</taxon>
        <taxon>Trombiculoidea</taxon>
        <taxon>Trombiculidae</taxon>
        <taxon>Leptotrombidium</taxon>
    </lineage>
</organism>
<dbReference type="InterPro" id="IPR036396">
    <property type="entry name" value="Cyt_P450_sf"/>
</dbReference>
<evidence type="ECO:0000313" key="7">
    <source>
        <dbReference type="Proteomes" id="UP000288716"/>
    </source>
</evidence>
<dbReference type="PANTHER" id="PTHR24305">
    <property type="entry name" value="CYTOCHROME P450"/>
    <property type="match status" value="1"/>
</dbReference>
<name>A0A443S2S7_9ACAR</name>
<dbReference type="InterPro" id="IPR002401">
    <property type="entry name" value="Cyt_P450_E_grp-I"/>
</dbReference>
<dbReference type="Gene3D" id="1.10.630.10">
    <property type="entry name" value="Cytochrome P450"/>
    <property type="match status" value="1"/>
</dbReference>
<dbReference type="PRINTS" id="PR00385">
    <property type="entry name" value="P450"/>
</dbReference>
<keyword evidence="3 5" id="KW-0503">Monooxygenase</keyword>
<evidence type="ECO:0000256" key="3">
    <source>
        <dbReference type="ARBA" id="ARBA00023033"/>
    </source>
</evidence>
<evidence type="ECO:0000313" key="6">
    <source>
        <dbReference type="EMBL" id="RWS21783.1"/>
    </source>
</evidence>
<reference evidence="6 7" key="1">
    <citation type="journal article" date="2018" name="Gigascience">
        <title>Genomes of trombidid mites reveal novel predicted allergens and laterally-transferred genes associated with secondary metabolism.</title>
        <authorList>
            <person name="Dong X."/>
            <person name="Chaisiri K."/>
            <person name="Xia D."/>
            <person name="Armstrong S.D."/>
            <person name="Fang Y."/>
            <person name="Donnelly M.J."/>
            <person name="Kadowaki T."/>
            <person name="McGarry J.W."/>
            <person name="Darby A.C."/>
            <person name="Makepeace B.L."/>
        </authorList>
    </citation>
    <scope>NUCLEOTIDE SEQUENCE [LARGE SCALE GENOMIC DNA]</scope>
    <source>
        <strain evidence="6">UoL-UT</strain>
    </source>
</reference>
<dbReference type="InterPro" id="IPR017972">
    <property type="entry name" value="Cyt_P450_CS"/>
</dbReference>
<sequence length="257" mass="30090">PYDRMRKLFRRISADDFTSNENDKPYYLMKQMKQLSKIDSQFSDEHKLYDFSVLLSAGYETSSFAIITALYYLGNNEEIQEKARNEVNMILNDKENDIMDYEDILKLKYLECILNESMRLQPPIPGFGYEAETDISIDGYKFSKGTQILFPLHVIHMNEEYFPNPSAFNPDRFFNQNLCEFDGAFMPFGKGSRTCIGSRLAMIVMKHILAKILYYYSWRHEGNKDDFRVEVTIGATVKSPVNLTFLRLPKNKNNDYK</sequence>
<dbReference type="AlphaFoldDB" id="A0A443S2S7"/>
<keyword evidence="7" id="KW-1185">Reference proteome</keyword>
<dbReference type="GO" id="GO:0020037">
    <property type="term" value="F:heme binding"/>
    <property type="evidence" value="ECO:0007669"/>
    <property type="project" value="InterPro"/>
</dbReference>
<dbReference type="PRINTS" id="PR00463">
    <property type="entry name" value="EP450I"/>
</dbReference>
<keyword evidence="4 5" id="KW-0479">Metal-binding</keyword>
<dbReference type="OrthoDB" id="2789670at2759"/>
<evidence type="ECO:0000256" key="5">
    <source>
        <dbReference type="RuleBase" id="RU000461"/>
    </source>
</evidence>
<keyword evidence="4 5" id="KW-0408">Iron</keyword>
<protein>
    <submittedName>
        <fullName evidence="6">Cytochrome P450 4c3-like protein</fullName>
    </submittedName>
</protein>
<gene>
    <name evidence="6" type="ORF">B4U80_03000</name>
</gene>
<dbReference type="Pfam" id="PF00067">
    <property type="entry name" value="p450"/>
    <property type="match status" value="1"/>
</dbReference>
<evidence type="ECO:0000256" key="1">
    <source>
        <dbReference type="ARBA" id="ARBA00001971"/>
    </source>
</evidence>
<feature type="binding site" description="axial binding residue" evidence="4">
    <location>
        <position position="195"/>
    </location>
    <ligand>
        <name>heme</name>
        <dbReference type="ChEBI" id="CHEBI:30413"/>
    </ligand>
    <ligandPart>
        <name>Fe</name>
        <dbReference type="ChEBI" id="CHEBI:18248"/>
    </ligandPart>
</feature>
<evidence type="ECO:0000256" key="4">
    <source>
        <dbReference type="PIRSR" id="PIRSR602401-1"/>
    </source>
</evidence>
<keyword evidence="5" id="KW-0560">Oxidoreductase</keyword>
<evidence type="ECO:0000256" key="2">
    <source>
        <dbReference type="ARBA" id="ARBA00010617"/>
    </source>
</evidence>
<dbReference type="InterPro" id="IPR050121">
    <property type="entry name" value="Cytochrome_P450_monoxygenase"/>
</dbReference>
<comment type="cofactor">
    <cofactor evidence="1 4">
        <name>heme</name>
        <dbReference type="ChEBI" id="CHEBI:30413"/>
    </cofactor>
</comment>
<dbReference type="GO" id="GO:0016705">
    <property type="term" value="F:oxidoreductase activity, acting on paired donors, with incorporation or reduction of molecular oxygen"/>
    <property type="evidence" value="ECO:0007669"/>
    <property type="project" value="InterPro"/>
</dbReference>
<dbReference type="GO" id="GO:0005506">
    <property type="term" value="F:iron ion binding"/>
    <property type="evidence" value="ECO:0007669"/>
    <property type="project" value="InterPro"/>
</dbReference>
<proteinExistence type="inferred from homology"/>
<dbReference type="PANTHER" id="PTHR24305:SF166">
    <property type="entry name" value="CYTOCHROME P450 12A4, MITOCHONDRIAL-RELATED"/>
    <property type="match status" value="1"/>
</dbReference>
<feature type="non-terminal residue" evidence="6">
    <location>
        <position position="1"/>
    </location>
</feature>
<dbReference type="SUPFAM" id="SSF48264">
    <property type="entry name" value="Cytochrome P450"/>
    <property type="match status" value="1"/>
</dbReference>
<dbReference type="Proteomes" id="UP000288716">
    <property type="component" value="Unassembled WGS sequence"/>
</dbReference>
<comment type="caution">
    <text evidence="6">The sequence shown here is derived from an EMBL/GenBank/DDBJ whole genome shotgun (WGS) entry which is preliminary data.</text>
</comment>
<dbReference type="EMBL" id="NCKV01010850">
    <property type="protein sequence ID" value="RWS21783.1"/>
    <property type="molecule type" value="Genomic_DNA"/>
</dbReference>